<feature type="region of interest" description="Disordered" evidence="1">
    <location>
        <begin position="80"/>
        <end position="105"/>
    </location>
</feature>
<dbReference type="STRING" id="418784.A0A2P7YKG6"/>
<evidence type="ECO:0000313" key="4">
    <source>
        <dbReference type="Proteomes" id="UP000241107"/>
    </source>
</evidence>
<protein>
    <recommendedName>
        <fullName evidence="2">Nucleolar complex-associated protein 3 N-terminal domain-containing protein</fullName>
    </recommendedName>
</protein>
<evidence type="ECO:0000256" key="1">
    <source>
        <dbReference type="SAM" id="MobiDB-lite"/>
    </source>
</evidence>
<proteinExistence type="predicted"/>
<sequence length="549" mass="62416">MEKRRAEQAAYPSKRRSLGSTKKGKWPSKNSSAHDGEPAEDVEDMYARRQDDTGAELLHEGLPIKMGKRLHRVSRVLAQKETEDLDEPSNPQKPHVQKDAEGRHYSPQQKLLTLKEDIAKLATQLQDQPDENTHALNELCRYACSEVEAECVLAIAALVPVFKSLAPSYKIRALSETEKREKVSREVAKQRDFEESFVRSYRKFIDRLQLLSVESQKPTTSRLQLTTSITAACELCMSSLRYFNFNEDLFSILIRCLGRKPRDMDATNQFIHCIRTIEALLKDDGEQGEISLKITRLLSSKIKKVSYRVDESVFNVFLCLSILNNADPFTNNSNQRTTEGLLKKQRVHLSKKERKARKEAKAIDEEMLRAEQAVSAKDRVQFQAQILQCLFKLYLETLRDSLMKSSDAHNLVAAVLEGLSRFGPMANIDLVGDFLEVLKELMDRIIWDQDVGRIHKFPARGIYGAEDIRQILLCVATSFALISNHTEHGKLPFPVDLSRFVEGLYAVITDIGLDADLELSTKSLRLEDPLGEELGEEKPAVNRFDVLIR</sequence>
<dbReference type="VEuPathDB" id="FungiDB:C7M61_003911"/>
<dbReference type="PANTHER" id="PTHR14428">
    <property type="entry name" value="NUCLEOLAR COMPLEX PROTEIN 3"/>
    <property type="match status" value="1"/>
</dbReference>
<evidence type="ECO:0000259" key="2">
    <source>
        <dbReference type="Pfam" id="PF07540"/>
    </source>
</evidence>
<dbReference type="GO" id="GO:0003682">
    <property type="term" value="F:chromatin binding"/>
    <property type="evidence" value="ECO:0007669"/>
    <property type="project" value="EnsemblFungi"/>
</dbReference>
<dbReference type="OrthoDB" id="10263597at2759"/>
<reference evidence="3 4" key="1">
    <citation type="submission" date="2018-03" db="EMBL/GenBank/DDBJ databases">
        <title>Candida pseudohaemulonii genome assembly and annotation.</title>
        <authorList>
            <person name="Munoz J.F."/>
            <person name="Gade L.G."/>
            <person name="Chow N.A."/>
            <person name="Litvintseva A.P."/>
            <person name="Loparev V.N."/>
            <person name="Cuomo C.A."/>
        </authorList>
    </citation>
    <scope>NUCLEOTIDE SEQUENCE [LARGE SCALE GENOMIC DNA]</scope>
    <source>
        <strain evidence="3 4">B12108</strain>
    </source>
</reference>
<name>A0A2P7YKG6_9ASCO</name>
<dbReference type="EMBL" id="PYFQ01000011">
    <property type="protein sequence ID" value="PSK36440.1"/>
    <property type="molecule type" value="Genomic_DNA"/>
</dbReference>
<dbReference type="GO" id="GO:0042273">
    <property type="term" value="P:ribosomal large subunit biogenesis"/>
    <property type="evidence" value="ECO:0007669"/>
    <property type="project" value="EnsemblFungi"/>
</dbReference>
<dbReference type="GeneID" id="36567299"/>
<dbReference type="Proteomes" id="UP000241107">
    <property type="component" value="Unassembled WGS sequence"/>
</dbReference>
<dbReference type="GO" id="GO:0005656">
    <property type="term" value="C:nuclear pre-replicative complex"/>
    <property type="evidence" value="ECO:0007669"/>
    <property type="project" value="EnsemblFungi"/>
</dbReference>
<dbReference type="AlphaFoldDB" id="A0A2P7YKG6"/>
<gene>
    <name evidence="3" type="ORF">C7M61_003911</name>
</gene>
<feature type="domain" description="Nucleolar complex-associated protein 3 N-terminal" evidence="2">
    <location>
        <begin position="114"/>
        <end position="204"/>
    </location>
</feature>
<keyword evidence="4" id="KW-1185">Reference proteome</keyword>
<organism evidence="3 4">
    <name type="scientific">Candidozyma pseudohaemuli</name>
    <dbReference type="NCBI Taxonomy" id="418784"/>
    <lineage>
        <taxon>Eukaryota</taxon>
        <taxon>Fungi</taxon>
        <taxon>Dikarya</taxon>
        <taxon>Ascomycota</taxon>
        <taxon>Saccharomycotina</taxon>
        <taxon>Pichiomycetes</taxon>
        <taxon>Metschnikowiaceae</taxon>
        <taxon>Candidozyma</taxon>
    </lineage>
</organism>
<dbReference type="GO" id="GO:0005730">
    <property type="term" value="C:nucleolus"/>
    <property type="evidence" value="ECO:0007669"/>
    <property type="project" value="EnsemblFungi"/>
</dbReference>
<accession>A0A2P7YKG6</accession>
<dbReference type="InterPro" id="IPR016903">
    <property type="entry name" value="Nucleolar_cplx-assoc_3"/>
</dbReference>
<dbReference type="PANTHER" id="PTHR14428:SF5">
    <property type="entry name" value="NUCLEOLAR COMPLEX PROTEIN 3 HOMOLOG"/>
    <property type="match status" value="1"/>
</dbReference>
<evidence type="ECO:0000313" key="3">
    <source>
        <dbReference type="EMBL" id="PSK36440.1"/>
    </source>
</evidence>
<dbReference type="InterPro" id="IPR011501">
    <property type="entry name" value="Noc3_N"/>
</dbReference>
<comment type="caution">
    <text evidence="3">The sequence shown here is derived from an EMBL/GenBank/DDBJ whole genome shotgun (WGS) entry which is preliminary data.</text>
</comment>
<dbReference type="RefSeq" id="XP_024712545.1">
    <property type="nucleotide sequence ID" value="XM_024859243.1"/>
</dbReference>
<dbReference type="GO" id="GO:0006267">
    <property type="term" value="P:pre-replicative complex assembly involved in nuclear cell cycle DNA replication"/>
    <property type="evidence" value="ECO:0007669"/>
    <property type="project" value="EnsemblFungi"/>
</dbReference>
<dbReference type="GO" id="GO:0006270">
    <property type="term" value="P:DNA replication initiation"/>
    <property type="evidence" value="ECO:0007669"/>
    <property type="project" value="EnsemblFungi"/>
</dbReference>
<dbReference type="GO" id="GO:0030691">
    <property type="term" value="C:Noc2p-Noc3p complex"/>
    <property type="evidence" value="ECO:0007669"/>
    <property type="project" value="EnsemblFungi"/>
</dbReference>
<feature type="region of interest" description="Disordered" evidence="1">
    <location>
        <begin position="1"/>
        <end position="44"/>
    </location>
</feature>
<dbReference type="Pfam" id="PF07540">
    <property type="entry name" value="NOC3p"/>
    <property type="match status" value="1"/>
</dbReference>
<dbReference type="GO" id="GO:0006364">
    <property type="term" value="P:rRNA processing"/>
    <property type="evidence" value="ECO:0007669"/>
    <property type="project" value="EnsemblFungi"/>
</dbReference>
<feature type="compositionally biased region" description="Basic residues" evidence="1">
    <location>
        <begin position="13"/>
        <end position="26"/>
    </location>
</feature>